<evidence type="ECO:0000313" key="3">
    <source>
        <dbReference type="Proteomes" id="UP001500460"/>
    </source>
</evidence>
<feature type="compositionally biased region" description="Low complexity" evidence="1">
    <location>
        <begin position="35"/>
        <end position="47"/>
    </location>
</feature>
<reference evidence="2 3" key="1">
    <citation type="journal article" date="2019" name="Int. J. Syst. Evol. Microbiol.">
        <title>The Global Catalogue of Microorganisms (GCM) 10K type strain sequencing project: providing services to taxonomists for standard genome sequencing and annotation.</title>
        <authorList>
            <consortium name="The Broad Institute Genomics Platform"/>
            <consortium name="The Broad Institute Genome Sequencing Center for Infectious Disease"/>
            <person name="Wu L."/>
            <person name="Ma J."/>
        </authorList>
    </citation>
    <scope>NUCLEOTIDE SEQUENCE [LARGE SCALE GENOMIC DNA]</scope>
    <source>
        <strain evidence="2 3">JCM 6922</strain>
    </source>
</reference>
<dbReference type="Proteomes" id="UP001500460">
    <property type="component" value="Unassembled WGS sequence"/>
</dbReference>
<proteinExistence type="predicted"/>
<comment type="caution">
    <text evidence="2">The sequence shown here is derived from an EMBL/GenBank/DDBJ whole genome shotgun (WGS) entry which is preliminary data.</text>
</comment>
<gene>
    <name evidence="2" type="ORF">GCM10010421_47340</name>
</gene>
<name>A0ABN3K4W0_9ACTN</name>
<evidence type="ECO:0000313" key="2">
    <source>
        <dbReference type="EMBL" id="GAA2449533.1"/>
    </source>
</evidence>
<protein>
    <submittedName>
        <fullName evidence="2">Uncharacterized protein</fullName>
    </submittedName>
</protein>
<dbReference type="RefSeq" id="WP_344606747.1">
    <property type="nucleotide sequence ID" value="NZ_BAAATK010000035.1"/>
</dbReference>
<evidence type="ECO:0000256" key="1">
    <source>
        <dbReference type="SAM" id="MobiDB-lite"/>
    </source>
</evidence>
<feature type="region of interest" description="Disordered" evidence="1">
    <location>
        <begin position="17"/>
        <end position="47"/>
    </location>
</feature>
<sequence length="47" mass="4831">MPKPRPAVPRRLVDEYETVSAAEAPDAPAGPAPRPGDTTAGPVPVPE</sequence>
<keyword evidence="3" id="KW-1185">Reference proteome</keyword>
<dbReference type="EMBL" id="BAAATK010000035">
    <property type="protein sequence ID" value="GAA2449533.1"/>
    <property type="molecule type" value="Genomic_DNA"/>
</dbReference>
<accession>A0ABN3K4W0</accession>
<organism evidence="2 3">
    <name type="scientific">Streptomyces glaucus</name>
    <dbReference type="NCBI Taxonomy" id="284029"/>
    <lineage>
        <taxon>Bacteria</taxon>
        <taxon>Bacillati</taxon>
        <taxon>Actinomycetota</taxon>
        <taxon>Actinomycetes</taxon>
        <taxon>Kitasatosporales</taxon>
        <taxon>Streptomycetaceae</taxon>
        <taxon>Streptomyces</taxon>
    </lineage>
</organism>